<accession>E0UGA2</accession>
<evidence type="ECO:0000313" key="3">
    <source>
        <dbReference type="Proteomes" id="UP000008206"/>
    </source>
</evidence>
<evidence type="ECO:0000256" key="1">
    <source>
        <dbReference type="SAM" id="Phobius"/>
    </source>
</evidence>
<feature type="transmembrane region" description="Helical" evidence="1">
    <location>
        <begin position="35"/>
        <end position="55"/>
    </location>
</feature>
<dbReference type="Proteomes" id="UP000008206">
    <property type="component" value="Chromosome"/>
</dbReference>
<dbReference type="KEGG" id="cyj:Cyan7822_4829"/>
<dbReference type="HOGENOM" id="CLU_2952706_0_0_3"/>
<gene>
    <name evidence="2" type="ordered locus">Cyan7822_4829</name>
</gene>
<keyword evidence="1" id="KW-0812">Transmembrane</keyword>
<organism evidence="2 3">
    <name type="scientific">Gloeothece verrucosa (strain PCC 7822)</name>
    <name type="common">Cyanothece sp. (strain PCC 7822)</name>
    <dbReference type="NCBI Taxonomy" id="497965"/>
    <lineage>
        <taxon>Bacteria</taxon>
        <taxon>Bacillati</taxon>
        <taxon>Cyanobacteriota</taxon>
        <taxon>Cyanophyceae</taxon>
        <taxon>Oscillatoriophycideae</taxon>
        <taxon>Chroococcales</taxon>
        <taxon>Aphanothecaceae</taxon>
        <taxon>Gloeothece</taxon>
        <taxon>Gloeothece verrucosa</taxon>
    </lineage>
</organism>
<sequence>MILLFKLVDPRQLLDFVRFIHEQLYVRIFGKNAEWFSWIILGIFVYWIFYIIIYFTSKK</sequence>
<dbReference type="EMBL" id="CP002198">
    <property type="protein sequence ID" value="ADN16721.1"/>
    <property type="molecule type" value="Genomic_DNA"/>
</dbReference>
<name>E0UGA2_GLOV7</name>
<keyword evidence="3" id="KW-1185">Reference proteome</keyword>
<dbReference type="AlphaFoldDB" id="E0UGA2"/>
<keyword evidence="1" id="KW-1133">Transmembrane helix</keyword>
<reference evidence="3" key="1">
    <citation type="journal article" date="2011" name="MBio">
        <title>Novel metabolic attributes of the genus Cyanothece, comprising a group of unicellular nitrogen-fixing Cyanobacteria.</title>
        <authorList>
            <person name="Bandyopadhyay A."/>
            <person name="Elvitigala T."/>
            <person name="Welsh E."/>
            <person name="Stockel J."/>
            <person name="Liberton M."/>
            <person name="Min H."/>
            <person name="Sherman L.A."/>
            <person name="Pakrasi H.B."/>
        </authorList>
    </citation>
    <scope>NUCLEOTIDE SEQUENCE [LARGE SCALE GENOMIC DNA]</scope>
    <source>
        <strain evidence="3">PCC 7822</strain>
    </source>
</reference>
<evidence type="ECO:0000313" key="2">
    <source>
        <dbReference type="EMBL" id="ADN16721.1"/>
    </source>
</evidence>
<protein>
    <submittedName>
        <fullName evidence="2">Uncharacterized protein</fullName>
    </submittedName>
</protein>
<proteinExistence type="predicted"/>
<dbReference type="STRING" id="497965.Cyan7822_4829"/>
<keyword evidence="1" id="KW-0472">Membrane</keyword>